<reference evidence="3 4" key="1">
    <citation type="submission" date="2020-08" db="EMBL/GenBank/DDBJ databases">
        <authorList>
            <person name="Koutsovoulos G."/>
            <person name="Danchin GJ E."/>
        </authorList>
    </citation>
    <scope>NUCLEOTIDE SEQUENCE [LARGE SCALE GENOMIC DNA]</scope>
</reference>
<comment type="caution">
    <text evidence="3">The sequence shown here is derived from an EMBL/GenBank/DDBJ whole genome shotgun (WGS) entry which is preliminary data.</text>
</comment>
<feature type="region of interest" description="Disordered" evidence="1">
    <location>
        <begin position="145"/>
        <end position="166"/>
    </location>
</feature>
<dbReference type="InterPro" id="IPR001810">
    <property type="entry name" value="F-box_dom"/>
</dbReference>
<name>A0A6V7UCV2_MELEN</name>
<organism evidence="3 4">
    <name type="scientific">Meloidogyne enterolobii</name>
    <name type="common">Root-knot nematode worm</name>
    <name type="synonym">Meloidogyne mayaguensis</name>
    <dbReference type="NCBI Taxonomy" id="390850"/>
    <lineage>
        <taxon>Eukaryota</taxon>
        <taxon>Metazoa</taxon>
        <taxon>Ecdysozoa</taxon>
        <taxon>Nematoda</taxon>
        <taxon>Chromadorea</taxon>
        <taxon>Rhabditida</taxon>
        <taxon>Tylenchina</taxon>
        <taxon>Tylenchomorpha</taxon>
        <taxon>Tylenchoidea</taxon>
        <taxon>Meloidogynidae</taxon>
        <taxon>Meloidogyninae</taxon>
        <taxon>Meloidogyne</taxon>
    </lineage>
</organism>
<dbReference type="OrthoDB" id="5895811at2759"/>
<dbReference type="Proteomes" id="UP000580250">
    <property type="component" value="Unassembled WGS sequence"/>
</dbReference>
<gene>
    <name evidence="3" type="ORF">MENT_LOCUS11324</name>
</gene>
<dbReference type="AlphaFoldDB" id="A0A6V7UCV2"/>
<protein>
    <recommendedName>
        <fullName evidence="2">F-box domain-containing protein</fullName>
    </recommendedName>
</protein>
<dbReference type="InterPro" id="IPR036047">
    <property type="entry name" value="F-box-like_dom_sf"/>
</dbReference>
<evidence type="ECO:0000313" key="3">
    <source>
        <dbReference type="EMBL" id="CAD2154002.1"/>
    </source>
</evidence>
<evidence type="ECO:0000256" key="1">
    <source>
        <dbReference type="SAM" id="MobiDB-lite"/>
    </source>
</evidence>
<dbReference type="Gene3D" id="1.20.1280.50">
    <property type="match status" value="1"/>
</dbReference>
<dbReference type="SUPFAM" id="SSF81383">
    <property type="entry name" value="F-box domain"/>
    <property type="match status" value="1"/>
</dbReference>
<accession>A0A6V7UCV2</accession>
<dbReference type="Pfam" id="PF00646">
    <property type="entry name" value="F-box"/>
    <property type="match status" value="1"/>
</dbReference>
<proteinExistence type="predicted"/>
<sequence length="166" mass="19693">MFGLRKKNRFEIQNFLPAEVQLDIFKCLNFKQLLNFKQTNCYFKNFINEFEKQLARVLFNKLHIFPAKKDYLYKHRIKYYQPEPKVYDFELSEQLVEKLLTYGICRDFCCYGAPNMSRASEIGIGLCYEPRPIARRLPARRVPQNPARSAGFCTSASPPTHRFRFS</sequence>
<evidence type="ECO:0000259" key="2">
    <source>
        <dbReference type="Pfam" id="PF00646"/>
    </source>
</evidence>
<feature type="domain" description="F-box" evidence="2">
    <location>
        <begin position="16"/>
        <end position="50"/>
    </location>
</feature>
<dbReference type="EMBL" id="CAJEWN010000055">
    <property type="protein sequence ID" value="CAD2154002.1"/>
    <property type="molecule type" value="Genomic_DNA"/>
</dbReference>
<evidence type="ECO:0000313" key="4">
    <source>
        <dbReference type="Proteomes" id="UP000580250"/>
    </source>
</evidence>